<feature type="chain" id="PRO_5045166862" evidence="12">
    <location>
        <begin position="25"/>
        <end position="1026"/>
    </location>
</feature>
<keyword evidence="2 11" id="KW-0813">Transport</keyword>
<dbReference type="Gene3D" id="2.40.170.20">
    <property type="entry name" value="TonB-dependent receptor, beta-barrel domain"/>
    <property type="match status" value="1"/>
</dbReference>
<reference evidence="14 15" key="1">
    <citation type="submission" date="2021-03" db="EMBL/GenBank/DDBJ databases">
        <title>Fibrella sp. HMF5405 genome sequencing and assembly.</title>
        <authorList>
            <person name="Kang H."/>
            <person name="Kim H."/>
            <person name="Bae S."/>
            <person name="Joh K."/>
        </authorList>
    </citation>
    <scope>NUCLEOTIDE SEQUENCE [LARGE SCALE GENOMIC DNA]</scope>
    <source>
        <strain evidence="14 15">HMF5405</strain>
    </source>
</reference>
<evidence type="ECO:0000256" key="10">
    <source>
        <dbReference type="ARBA" id="ARBA00023237"/>
    </source>
</evidence>
<dbReference type="EMBL" id="JAFMYW010000002">
    <property type="protein sequence ID" value="MBO0948322.1"/>
    <property type="molecule type" value="Genomic_DNA"/>
</dbReference>
<evidence type="ECO:0000256" key="1">
    <source>
        <dbReference type="ARBA" id="ARBA00004571"/>
    </source>
</evidence>
<keyword evidence="3 11" id="KW-1134">Transmembrane beta strand</keyword>
<keyword evidence="10 11" id="KW-0998">Cell outer membrane</keyword>
<keyword evidence="7" id="KW-0406">Ion transport</keyword>
<feature type="signal peptide" evidence="12">
    <location>
        <begin position="1"/>
        <end position="24"/>
    </location>
</feature>
<dbReference type="Gene3D" id="2.60.40.1120">
    <property type="entry name" value="Carboxypeptidase-like, regulatory domain"/>
    <property type="match status" value="1"/>
</dbReference>
<comment type="similarity">
    <text evidence="11">Belongs to the TonB-dependent receptor family.</text>
</comment>
<dbReference type="PANTHER" id="PTHR32552:SF81">
    <property type="entry name" value="TONB-DEPENDENT OUTER MEMBRANE RECEPTOR"/>
    <property type="match status" value="1"/>
</dbReference>
<dbReference type="SUPFAM" id="SSF56935">
    <property type="entry name" value="Porins"/>
    <property type="match status" value="1"/>
</dbReference>
<dbReference type="InterPro" id="IPR008969">
    <property type="entry name" value="CarboxyPept-like_regulatory"/>
</dbReference>
<evidence type="ECO:0000256" key="2">
    <source>
        <dbReference type="ARBA" id="ARBA00022448"/>
    </source>
</evidence>
<comment type="subcellular location">
    <subcellularLocation>
        <location evidence="1 11">Cell outer membrane</location>
        <topology evidence="1 11">Multi-pass membrane protein</topology>
    </subcellularLocation>
</comment>
<keyword evidence="12" id="KW-0732">Signal</keyword>
<evidence type="ECO:0000256" key="3">
    <source>
        <dbReference type="ARBA" id="ARBA00022452"/>
    </source>
</evidence>
<evidence type="ECO:0000259" key="13">
    <source>
        <dbReference type="Pfam" id="PF07715"/>
    </source>
</evidence>
<feature type="domain" description="TonB-dependent receptor plug" evidence="13">
    <location>
        <begin position="119"/>
        <end position="247"/>
    </location>
</feature>
<keyword evidence="9 11" id="KW-0472">Membrane</keyword>
<keyword evidence="6" id="KW-0408">Iron</keyword>
<evidence type="ECO:0000256" key="7">
    <source>
        <dbReference type="ARBA" id="ARBA00023065"/>
    </source>
</evidence>
<evidence type="ECO:0000313" key="14">
    <source>
        <dbReference type="EMBL" id="MBO0948322.1"/>
    </source>
</evidence>
<keyword evidence="15" id="KW-1185">Reference proteome</keyword>
<dbReference type="Gene3D" id="2.170.130.10">
    <property type="entry name" value="TonB-dependent receptor, plug domain"/>
    <property type="match status" value="1"/>
</dbReference>
<evidence type="ECO:0000256" key="8">
    <source>
        <dbReference type="ARBA" id="ARBA00023077"/>
    </source>
</evidence>
<keyword evidence="4" id="KW-0410">Iron transport</keyword>
<sequence length="1026" mass="112123">MEQSLRRCLLFWLCLSLSISAALAQSRDIRGKVTSSEDNKPIPGASVIVLGTARGTTADADGNYRIQANVGQTLRFSFIGNKLRDVVVGNAEVIDVTMQADDNQLNEVVVTALGVKQEKRALGYSVQEVKGNVIAETQRDNFLNALNGRVAGASITPTSGNPGASTSITLRGISSIGGNNQPLFVVDGLPIDNRTFNQGALVSDSPNRNNDYQNRGADINPNDIETLTILKGPEASALYGLDAASGAIVITTKKGSGAAGRGRITYDNAFRFEDVYRFPAYQKTYGPGDNGTFSTPTRLYFGPKYASDVPLYDNLNNFFQTGYTSRHNLGLEGGNDRSSYRLSVGYTGQQGVVPTTDYKRLSVRLAGNSKITNKLEASTTFNYINTSNTKAGKGAGSTLLALLSWPQTDDARNYTNNDGTRRRLNPNSDTQDIDNPFFDVYKNKNKDQTNRVLGNVTLTYDPLSWLKVQGLVGADIYSTTGNLLFHPQSNRAIATRGSIENYTEISQLLNGQLLVTGKKDFGKISTSLLLGTSFDDRRYNVDAVRGEQFYEVDFNGINNTLPTTQRAKNTLNLIRRQAVFGQFTASYESMLYLTVTGRNDWSSTLPEANNSFFYPSVSGSFVLTELPNLQGGKLISFAKLRASYAEVGKDAPVPYITQSNLLGQVTTGGGLAYNVTGGNGILVPERTSSYEIGADVRLFNGRLGIDAAYFNRKAENQISAPRLSYATGFILQYINSGTIESRGLELLLTGNPIRKANFNWDVTVNFTRNNSVVQSLPAGQSEFYLSDTWMYANVRNSLFPGRPATAFGGNDYLRNTRGDILINPANGYPVKNTSFTEIGDRNPMFTMGLTNSFRYKNFTLSALLDIRRGGDVFNANELFLYANGLSTKTLDRETPRIVKGVLRDGLENSEKPTVNTIQVTPSTRNDFYNTAYVESDFIEHDINWLRLRDVTLRYSFPKSLLGDNKILRGASVFFTGTDLFLLTNYTGADPSINGLNASTGGSGAAGFDYGTVAVPRGYSFGVQIQL</sequence>
<gene>
    <name evidence="14" type="ORF">J2I46_07025</name>
</gene>
<dbReference type="PROSITE" id="PS52016">
    <property type="entry name" value="TONB_DEPENDENT_REC_3"/>
    <property type="match status" value="1"/>
</dbReference>
<dbReference type="InterPro" id="IPR039426">
    <property type="entry name" value="TonB-dep_rcpt-like"/>
</dbReference>
<organism evidence="14 15">
    <name type="scientific">Fibrella forsythiae</name>
    <dbReference type="NCBI Taxonomy" id="2817061"/>
    <lineage>
        <taxon>Bacteria</taxon>
        <taxon>Pseudomonadati</taxon>
        <taxon>Bacteroidota</taxon>
        <taxon>Cytophagia</taxon>
        <taxon>Cytophagales</taxon>
        <taxon>Spirosomataceae</taxon>
        <taxon>Fibrella</taxon>
    </lineage>
</organism>
<evidence type="ECO:0000256" key="11">
    <source>
        <dbReference type="PROSITE-ProRule" id="PRU01360"/>
    </source>
</evidence>
<dbReference type="NCBIfam" id="TIGR04056">
    <property type="entry name" value="OMP_RagA_SusC"/>
    <property type="match status" value="1"/>
</dbReference>
<dbReference type="Pfam" id="PF07715">
    <property type="entry name" value="Plug"/>
    <property type="match status" value="1"/>
</dbReference>
<name>A0ABS3JEB6_9BACT</name>
<accession>A0ABS3JEB6</accession>
<dbReference type="InterPro" id="IPR023996">
    <property type="entry name" value="TonB-dep_OMP_SusC/RagA"/>
</dbReference>
<evidence type="ECO:0000313" key="15">
    <source>
        <dbReference type="Proteomes" id="UP000664628"/>
    </source>
</evidence>
<evidence type="ECO:0000256" key="5">
    <source>
        <dbReference type="ARBA" id="ARBA00022692"/>
    </source>
</evidence>
<proteinExistence type="inferred from homology"/>
<dbReference type="Pfam" id="PF13715">
    <property type="entry name" value="CarbopepD_reg_2"/>
    <property type="match status" value="1"/>
</dbReference>
<evidence type="ECO:0000256" key="12">
    <source>
        <dbReference type="SAM" id="SignalP"/>
    </source>
</evidence>
<dbReference type="InterPro" id="IPR012910">
    <property type="entry name" value="Plug_dom"/>
</dbReference>
<keyword evidence="5 11" id="KW-0812">Transmembrane</keyword>
<dbReference type="SUPFAM" id="SSF49464">
    <property type="entry name" value="Carboxypeptidase regulatory domain-like"/>
    <property type="match status" value="1"/>
</dbReference>
<evidence type="ECO:0000256" key="9">
    <source>
        <dbReference type="ARBA" id="ARBA00023136"/>
    </source>
</evidence>
<dbReference type="InterPro" id="IPR037066">
    <property type="entry name" value="Plug_dom_sf"/>
</dbReference>
<keyword evidence="8" id="KW-0798">TonB box</keyword>
<dbReference type="Proteomes" id="UP000664628">
    <property type="component" value="Unassembled WGS sequence"/>
</dbReference>
<comment type="caution">
    <text evidence="14">The sequence shown here is derived from an EMBL/GenBank/DDBJ whole genome shotgun (WGS) entry which is preliminary data.</text>
</comment>
<protein>
    <submittedName>
        <fullName evidence="14">SusC/RagA family TonB-linked outer membrane protein</fullName>
    </submittedName>
</protein>
<evidence type="ECO:0000256" key="6">
    <source>
        <dbReference type="ARBA" id="ARBA00023004"/>
    </source>
</evidence>
<dbReference type="PANTHER" id="PTHR32552">
    <property type="entry name" value="FERRICHROME IRON RECEPTOR-RELATED"/>
    <property type="match status" value="1"/>
</dbReference>
<dbReference type="RefSeq" id="WP_207328303.1">
    <property type="nucleotide sequence ID" value="NZ_JAFMYW010000002.1"/>
</dbReference>
<dbReference type="InterPro" id="IPR036942">
    <property type="entry name" value="Beta-barrel_TonB_sf"/>
</dbReference>
<evidence type="ECO:0000256" key="4">
    <source>
        <dbReference type="ARBA" id="ARBA00022496"/>
    </source>
</evidence>